<dbReference type="STRING" id="1428628.WN71_001035"/>
<protein>
    <recommendedName>
        <fullName evidence="3">Ankyrin</fullName>
    </recommendedName>
</protein>
<dbReference type="AlphaFoldDB" id="A0A1J4P5F6"/>
<dbReference type="Proteomes" id="UP000034196">
    <property type="component" value="Unassembled WGS sequence"/>
</dbReference>
<evidence type="ECO:0000313" key="2">
    <source>
        <dbReference type="Proteomes" id="UP000034196"/>
    </source>
</evidence>
<evidence type="ECO:0000313" key="1">
    <source>
        <dbReference type="EMBL" id="OIJ69808.1"/>
    </source>
</evidence>
<accession>A0A1J4P5F6</accession>
<comment type="caution">
    <text evidence="1">The sequence shown here is derived from an EMBL/GenBank/DDBJ whole genome shotgun (WGS) entry which is preliminary data.</text>
</comment>
<gene>
    <name evidence="1" type="ORF">WN71_001035</name>
</gene>
<dbReference type="EMBL" id="LAVA02000002">
    <property type="protein sequence ID" value="OIJ69808.1"/>
    <property type="molecule type" value="Genomic_DNA"/>
</dbReference>
<organism evidence="1 2">
    <name type="scientific">Streptomyces mangrovisoli</name>
    <dbReference type="NCBI Taxonomy" id="1428628"/>
    <lineage>
        <taxon>Bacteria</taxon>
        <taxon>Bacillati</taxon>
        <taxon>Actinomycetota</taxon>
        <taxon>Actinomycetes</taxon>
        <taxon>Kitasatosporales</taxon>
        <taxon>Streptomycetaceae</taxon>
        <taxon>Streptomyces</taxon>
    </lineage>
</organism>
<keyword evidence="2" id="KW-1185">Reference proteome</keyword>
<name>A0A1J4P5F6_9ACTN</name>
<evidence type="ECO:0008006" key="3">
    <source>
        <dbReference type="Google" id="ProtNLM"/>
    </source>
</evidence>
<proteinExistence type="predicted"/>
<reference evidence="1" key="1">
    <citation type="submission" date="2016-10" db="EMBL/GenBank/DDBJ databases">
        <title>Genome sequence of Streptomyces mangrovisoli MUSC 149.</title>
        <authorList>
            <person name="Lee L.-H."/>
            <person name="Ser H.-L."/>
        </authorList>
    </citation>
    <scope>NUCLEOTIDE SEQUENCE [LARGE SCALE GENOMIC DNA]</scope>
    <source>
        <strain evidence="1">MUSC 149</strain>
    </source>
</reference>
<sequence length="217" mass="23701">MAAERFVGEFETHVTVECADDHVVRRLEGWAAGRGIGFVHIVLARGRMASQPMVTLGGAGTLSEQQRAALAAADELRSAGFEPVRVKIEATPWTRGVPRSDGEAALLGRKVHFEHHIKVIVGQDLDRAAVAALVSGHGAHVSWNARRFMDGGRQQRFVTQRCYGVGLHAAGERLERLVGVICGAGYEIDSVEREFVVYDSNSAIDDGWMERGEGRKR</sequence>